<organism evidence="1 2">
    <name type="scientific">Clostridium weizhouense</name>
    <dbReference type="NCBI Taxonomy" id="2859781"/>
    <lineage>
        <taxon>Bacteria</taxon>
        <taxon>Bacillati</taxon>
        <taxon>Bacillota</taxon>
        <taxon>Clostridia</taxon>
        <taxon>Eubacteriales</taxon>
        <taxon>Clostridiaceae</taxon>
        <taxon>Clostridium</taxon>
    </lineage>
</organism>
<dbReference type="Proteomes" id="UP001519921">
    <property type="component" value="Unassembled WGS sequence"/>
</dbReference>
<sequence length="112" mass="13104">MINTNYYTDNDYLIPKIEGTNKILDRHTFNSLYYTNKKMNYNKSFKETLNDFISLRNNKSLLDKLISANKGLIDIDDISKSLVDIDNLSDSLEIDKESLYNKIKTVRTLKNK</sequence>
<evidence type="ECO:0000313" key="2">
    <source>
        <dbReference type="Proteomes" id="UP001519921"/>
    </source>
</evidence>
<dbReference type="EMBL" id="JAHXPT010000005">
    <property type="protein sequence ID" value="MBW6410068.1"/>
    <property type="molecule type" value="Genomic_DNA"/>
</dbReference>
<accession>A0ABS7APP0</accession>
<gene>
    <name evidence="1" type="ORF">KYD98_08180</name>
</gene>
<proteinExistence type="predicted"/>
<protein>
    <submittedName>
        <fullName evidence="1">Uncharacterized protein</fullName>
    </submittedName>
</protein>
<dbReference type="RefSeq" id="WP_219779126.1">
    <property type="nucleotide sequence ID" value="NZ_JAHXPT010000005.1"/>
</dbReference>
<reference evidence="1 2" key="1">
    <citation type="submission" date="2021-07" db="EMBL/GenBank/DDBJ databases">
        <title>Clostridium weizhouense sp. nov., an anaerobic bacterium isolated from activated sludge of Petroleum wastewater.</title>
        <authorList>
            <person name="Li Q."/>
        </authorList>
    </citation>
    <scope>NUCLEOTIDE SEQUENCE [LARGE SCALE GENOMIC DNA]</scope>
    <source>
        <strain evidence="1 2">YB-6</strain>
    </source>
</reference>
<evidence type="ECO:0000313" key="1">
    <source>
        <dbReference type="EMBL" id="MBW6410068.1"/>
    </source>
</evidence>
<keyword evidence="2" id="KW-1185">Reference proteome</keyword>
<name>A0ABS7APP0_9CLOT</name>
<comment type="caution">
    <text evidence="1">The sequence shown here is derived from an EMBL/GenBank/DDBJ whole genome shotgun (WGS) entry which is preliminary data.</text>
</comment>